<organism evidence="1 2">
    <name type="scientific">Paracidovorax konjaci</name>
    <dbReference type="NCBI Taxonomy" id="32040"/>
    <lineage>
        <taxon>Bacteria</taxon>
        <taxon>Pseudomonadati</taxon>
        <taxon>Pseudomonadota</taxon>
        <taxon>Betaproteobacteria</taxon>
        <taxon>Burkholderiales</taxon>
        <taxon>Comamonadaceae</taxon>
        <taxon>Paracidovorax</taxon>
    </lineage>
</organism>
<dbReference type="RefSeq" id="WP_245783717.1">
    <property type="nucleotide sequence ID" value="NZ_FOMQ01000014.1"/>
</dbReference>
<gene>
    <name evidence="1" type="ORF">SAMN04489710_11450</name>
</gene>
<accession>A0A1I1XV99</accession>
<evidence type="ECO:0000313" key="1">
    <source>
        <dbReference type="EMBL" id="SFE09470.1"/>
    </source>
</evidence>
<sequence length="92" mass="10121">MNQNPTSRYVEKYHAKPMPVPPAPQPVPHVQALHSYRVHLVPGSVHPDDVEDLADEGLLPTIRVKAANAEQAQHRAHLVSGKAVLRADRVEA</sequence>
<dbReference type="STRING" id="32040.SAMN04489710_11450"/>
<protein>
    <submittedName>
        <fullName evidence="1">Uncharacterized protein</fullName>
    </submittedName>
</protein>
<reference evidence="2" key="1">
    <citation type="submission" date="2016-10" db="EMBL/GenBank/DDBJ databases">
        <authorList>
            <person name="Varghese N."/>
            <person name="Submissions S."/>
        </authorList>
    </citation>
    <scope>NUCLEOTIDE SEQUENCE [LARGE SCALE GENOMIC DNA]</scope>
    <source>
        <strain evidence="2">DSM 7481</strain>
    </source>
</reference>
<dbReference type="AlphaFoldDB" id="A0A1I1XV99"/>
<keyword evidence="2" id="KW-1185">Reference proteome</keyword>
<dbReference type="Proteomes" id="UP000199517">
    <property type="component" value="Unassembled WGS sequence"/>
</dbReference>
<evidence type="ECO:0000313" key="2">
    <source>
        <dbReference type="Proteomes" id="UP000199517"/>
    </source>
</evidence>
<name>A0A1I1XV99_9BURK</name>
<proteinExistence type="predicted"/>
<dbReference type="EMBL" id="FOMQ01000014">
    <property type="protein sequence ID" value="SFE09470.1"/>
    <property type="molecule type" value="Genomic_DNA"/>
</dbReference>